<dbReference type="Proteomes" id="UP001176941">
    <property type="component" value="Chromosome 11"/>
</dbReference>
<proteinExistence type="predicted"/>
<feature type="region of interest" description="Disordered" evidence="1">
    <location>
        <begin position="1"/>
        <end position="42"/>
    </location>
</feature>
<protein>
    <submittedName>
        <fullName evidence="2">Uncharacterized protein</fullName>
    </submittedName>
</protein>
<evidence type="ECO:0000256" key="1">
    <source>
        <dbReference type="SAM" id="MobiDB-lite"/>
    </source>
</evidence>
<reference evidence="2" key="1">
    <citation type="submission" date="2023-04" db="EMBL/GenBank/DDBJ databases">
        <authorList>
            <consortium name="ELIXIR-Norway"/>
        </authorList>
    </citation>
    <scope>NUCLEOTIDE SEQUENCE [LARGE SCALE GENOMIC DNA]</scope>
</reference>
<evidence type="ECO:0000313" key="3">
    <source>
        <dbReference type="Proteomes" id="UP001176941"/>
    </source>
</evidence>
<sequence length="114" mass="12247">MKWAGIGDKSKTREVGPAEGPQGEGSAPRVEGRRPGTGAGAGAWARINQERIVCKYSSFSCGTKYLGAAECISSEDSAVLSTDMMETLTLQPYLPCYVSREIEDFSRSSCDVPF</sequence>
<name>A0ABN8XX74_RANTA</name>
<accession>A0ABN8XX74</accession>
<organism evidence="2 3">
    <name type="scientific">Rangifer tarandus platyrhynchus</name>
    <name type="common">Svalbard reindeer</name>
    <dbReference type="NCBI Taxonomy" id="3082113"/>
    <lineage>
        <taxon>Eukaryota</taxon>
        <taxon>Metazoa</taxon>
        <taxon>Chordata</taxon>
        <taxon>Craniata</taxon>
        <taxon>Vertebrata</taxon>
        <taxon>Euteleostomi</taxon>
        <taxon>Mammalia</taxon>
        <taxon>Eutheria</taxon>
        <taxon>Laurasiatheria</taxon>
        <taxon>Artiodactyla</taxon>
        <taxon>Ruminantia</taxon>
        <taxon>Pecora</taxon>
        <taxon>Cervidae</taxon>
        <taxon>Odocoileinae</taxon>
        <taxon>Rangifer</taxon>
    </lineage>
</organism>
<keyword evidence="3" id="KW-1185">Reference proteome</keyword>
<gene>
    <name evidence="2" type="ORF">MRATA1EN1_LOCUS2945</name>
</gene>
<dbReference type="EMBL" id="OX459947">
    <property type="protein sequence ID" value="CAI9153983.1"/>
    <property type="molecule type" value="Genomic_DNA"/>
</dbReference>
<evidence type="ECO:0000313" key="2">
    <source>
        <dbReference type="EMBL" id="CAI9153983.1"/>
    </source>
</evidence>